<organism evidence="7">
    <name type="scientific">Brassica campestris</name>
    <name type="common">Field mustard</name>
    <dbReference type="NCBI Taxonomy" id="3711"/>
    <lineage>
        <taxon>Eukaryota</taxon>
        <taxon>Viridiplantae</taxon>
        <taxon>Streptophyta</taxon>
        <taxon>Embryophyta</taxon>
        <taxon>Tracheophyta</taxon>
        <taxon>Spermatophyta</taxon>
        <taxon>Magnoliopsida</taxon>
        <taxon>eudicotyledons</taxon>
        <taxon>Gunneridae</taxon>
        <taxon>Pentapetalae</taxon>
        <taxon>rosids</taxon>
        <taxon>malvids</taxon>
        <taxon>Brassicales</taxon>
        <taxon>Brassicaceae</taxon>
        <taxon>Brassiceae</taxon>
        <taxon>Brassica</taxon>
    </lineage>
</organism>
<dbReference type="Pfam" id="PF06876">
    <property type="entry name" value="SCRL"/>
    <property type="match status" value="1"/>
</dbReference>
<reference evidence="7" key="1">
    <citation type="submission" date="2001-08" db="EMBL/GenBank/DDBJ databases">
        <title>Recognition specificity of self-incompatibility maintained after the divergence of Brassica oleracea and Brassica rapa.</title>
        <authorList>
            <person name="Kimura R."/>
            <person name="Sato K."/>
            <person name="Fujimoto R."/>
            <person name="Nishio T."/>
        </authorList>
    </citation>
    <scope>NUCLEOTIDE SEQUENCE</scope>
</reference>
<sequence>MNSAIYALLCFIFIVSGHIQEVEANPMKQCKIGYRMPGNCAELAQTCENFCSRGKEKKPSHWKCTNGPKNTYSCDCK</sequence>
<evidence type="ECO:0000256" key="1">
    <source>
        <dbReference type="ARBA" id="ARBA00004613"/>
    </source>
</evidence>
<reference evidence="8" key="2">
    <citation type="journal article" date="2007" name="Genetics">
        <title>Effects of recombination on hitchhiking diversity in the Brassica self-incompatibility locus complex.</title>
        <authorList>
            <person name="Takuno S."/>
            <person name="Fujimoto R."/>
            <person name="Sugimura T."/>
            <person name="Sato K."/>
            <person name="Okamoto S."/>
            <person name="Zhang S.L."/>
            <person name="Nishio T."/>
        </authorList>
    </citation>
    <scope>NUCLEOTIDE SEQUENCE</scope>
</reference>
<feature type="signal peptide" evidence="6">
    <location>
        <begin position="1"/>
        <end position="24"/>
    </location>
</feature>
<keyword evidence="5" id="KW-1015">Disulfide bond</keyword>
<evidence type="ECO:0000313" key="7">
    <source>
        <dbReference type="EMBL" id="BAB86339.1"/>
    </source>
</evidence>
<proteinExistence type="inferred from homology"/>
<dbReference type="GO" id="GO:0007165">
    <property type="term" value="P:signal transduction"/>
    <property type="evidence" value="ECO:0007669"/>
    <property type="project" value="InterPro"/>
</dbReference>
<dbReference type="GO" id="GO:0005576">
    <property type="term" value="C:extracellular region"/>
    <property type="evidence" value="ECO:0007669"/>
    <property type="project" value="UniProtKB-SubCell"/>
</dbReference>
<evidence type="ECO:0000256" key="5">
    <source>
        <dbReference type="ARBA" id="ARBA00023157"/>
    </source>
</evidence>
<evidence type="ECO:0000256" key="6">
    <source>
        <dbReference type="SAM" id="SignalP"/>
    </source>
</evidence>
<name>Q8S9B1_BRACM</name>
<evidence type="ECO:0000313" key="8">
    <source>
        <dbReference type="EMBL" id="BAF91379.1"/>
    </source>
</evidence>
<protein>
    <submittedName>
        <fullName evidence="7">S locus protein 11</fullName>
    </submittedName>
</protein>
<feature type="chain" id="PRO_5007714511" evidence="6">
    <location>
        <begin position="25"/>
        <end position="77"/>
    </location>
</feature>
<gene>
    <name evidence="7" type="primary">SP11</name>
    <name evidence="8" type="synonym">BrSP11-46</name>
</gene>
<keyword evidence="4 6" id="KW-0732">Signal</keyword>
<dbReference type="InterPro" id="IPR010682">
    <property type="entry name" value="SCRL"/>
</dbReference>
<comment type="similarity">
    <text evidence="2">Belongs to the DEFL family.</text>
</comment>
<dbReference type="EMBL" id="AB257128">
    <property type="protein sequence ID" value="BAF91379.1"/>
    <property type="molecule type" value="Genomic_DNA"/>
</dbReference>
<evidence type="ECO:0000256" key="4">
    <source>
        <dbReference type="ARBA" id="ARBA00022729"/>
    </source>
</evidence>
<dbReference type="InterPro" id="IPR036574">
    <property type="entry name" value="Scorpion_toxin-like_sf"/>
</dbReference>
<evidence type="ECO:0000256" key="3">
    <source>
        <dbReference type="ARBA" id="ARBA00022525"/>
    </source>
</evidence>
<dbReference type="AlphaFoldDB" id="Q8S9B1"/>
<accession>Q8S9B1</accession>
<dbReference type="EMBL" id="AB070625">
    <property type="protein sequence ID" value="BAB86339.1"/>
    <property type="molecule type" value="Genomic_DNA"/>
</dbReference>
<evidence type="ECO:0000256" key="2">
    <source>
        <dbReference type="ARBA" id="ARBA00006722"/>
    </source>
</evidence>
<dbReference type="SUPFAM" id="SSF57095">
    <property type="entry name" value="Scorpion toxin-like"/>
    <property type="match status" value="1"/>
</dbReference>
<comment type="subcellular location">
    <subcellularLocation>
        <location evidence="1">Secreted</location>
    </subcellularLocation>
</comment>
<keyword evidence="3" id="KW-0964">Secreted</keyword>